<comment type="caution">
    <text evidence="5">The sequence shown here is derived from an EMBL/GenBank/DDBJ whole genome shotgun (WGS) entry which is preliminary data.</text>
</comment>
<dbReference type="InterPro" id="IPR041118">
    <property type="entry name" value="Rx_N"/>
</dbReference>
<evidence type="ECO:0000256" key="2">
    <source>
        <dbReference type="ARBA" id="ARBA00022741"/>
    </source>
</evidence>
<organism evidence="5 6">
    <name type="scientific">Dillenia turbinata</name>
    <dbReference type="NCBI Taxonomy" id="194707"/>
    <lineage>
        <taxon>Eukaryota</taxon>
        <taxon>Viridiplantae</taxon>
        <taxon>Streptophyta</taxon>
        <taxon>Embryophyta</taxon>
        <taxon>Tracheophyta</taxon>
        <taxon>Spermatophyta</taxon>
        <taxon>Magnoliopsida</taxon>
        <taxon>eudicotyledons</taxon>
        <taxon>Gunneridae</taxon>
        <taxon>Pentapetalae</taxon>
        <taxon>Dilleniales</taxon>
        <taxon>Dilleniaceae</taxon>
        <taxon>Dillenia</taxon>
    </lineage>
</organism>
<keyword evidence="1" id="KW-0677">Repeat</keyword>
<evidence type="ECO:0000259" key="4">
    <source>
        <dbReference type="Pfam" id="PF18052"/>
    </source>
</evidence>
<reference evidence="5 6" key="1">
    <citation type="submission" date="2023-12" db="EMBL/GenBank/DDBJ databases">
        <title>A high-quality genome assembly for Dillenia turbinata (Dilleniales).</title>
        <authorList>
            <person name="Chanderbali A."/>
        </authorList>
    </citation>
    <scope>NUCLEOTIDE SEQUENCE [LARGE SCALE GENOMIC DNA]</scope>
    <source>
        <strain evidence="5">LSX21</strain>
        <tissue evidence="5">Leaf</tissue>
    </source>
</reference>
<accession>A0AAN8VK66</accession>
<name>A0AAN8VK66_9MAGN</name>
<keyword evidence="2" id="KW-0547">Nucleotide-binding</keyword>
<keyword evidence="6" id="KW-1185">Reference proteome</keyword>
<dbReference type="Pfam" id="PF18052">
    <property type="entry name" value="Rx_N"/>
    <property type="match status" value="1"/>
</dbReference>
<dbReference type="GO" id="GO:0000166">
    <property type="term" value="F:nucleotide binding"/>
    <property type="evidence" value="ECO:0007669"/>
    <property type="project" value="UniProtKB-KW"/>
</dbReference>
<sequence length="101" mass="11821">MGETLLAAYLQTLLDKLGSGQLMNFARQDGFESELKKRRQMRRRIKTVLDDAKEKQMMDGEVKKWLDDLLDLAYDAADLLDEIDHHNSSYQQKFKLSQNEQ</sequence>
<protein>
    <submittedName>
        <fullName evidence="5">Rx, N-terminal</fullName>
    </submittedName>
</protein>
<gene>
    <name evidence="5" type="ORF">RJ641_005092</name>
</gene>
<evidence type="ECO:0000313" key="6">
    <source>
        <dbReference type="Proteomes" id="UP001370490"/>
    </source>
</evidence>
<evidence type="ECO:0000256" key="3">
    <source>
        <dbReference type="ARBA" id="ARBA00022821"/>
    </source>
</evidence>
<dbReference type="AlphaFoldDB" id="A0AAN8VK66"/>
<dbReference type="Gene3D" id="1.20.5.4130">
    <property type="match status" value="1"/>
</dbReference>
<dbReference type="GO" id="GO:0006952">
    <property type="term" value="P:defense response"/>
    <property type="evidence" value="ECO:0007669"/>
    <property type="project" value="UniProtKB-KW"/>
</dbReference>
<evidence type="ECO:0000256" key="1">
    <source>
        <dbReference type="ARBA" id="ARBA00022737"/>
    </source>
</evidence>
<dbReference type="Proteomes" id="UP001370490">
    <property type="component" value="Unassembled WGS sequence"/>
</dbReference>
<feature type="domain" description="Disease resistance N-terminal" evidence="4">
    <location>
        <begin position="10"/>
        <end position="94"/>
    </location>
</feature>
<evidence type="ECO:0000313" key="5">
    <source>
        <dbReference type="EMBL" id="KAK6928887.1"/>
    </source>
</evidence>
<keyword evidence="3" id="KW-0611">Plant defense</keyword>
<proteinExistence type="predicted"/>
<dbReference type="EMBL" id="JBAMMX010000013">
    <property type="protein sequence ID" value="KAK6928887.1"/>
    <property type="molecule type" value="Genomic_DNA"/>
</dbReference>